<keyword evidence="2" id="KW-1185">Reference proteome</keyword>
<gene>
    <name evidence="1" type="ORF">RCOM_1372300</name>
</gene>
<protein>
    <recommendedName>
        <fullName evidence="3">RNase H type-1 domain-containing protein</fullName>
    </recommendedName>
</protein>
<evidence type="ECO:0000313" key="1">
    <source>
        <dbReference type="EMBL" id="EEF30939.1"/>
    </source>
</evidence>
<dbReference type="InParanoid" id="B9SZN3"/>
<evidence type="ECO:0000313" key="2">
    <source>
        <dbReference type="Proteomes" id="UP000008311"/>
    </source>
</evidence>
<proteinExistence type="predicted"/>
<evidence type="ECO:0008006" key="3">
    <source>
        <dbReference type="Google" id="ProtNLM"/>
    </source>
</evidence>
<dbReference type="EMBL" id="EQ974280">
    <property type="protein sequence ID" value="EEF30939.1"/>
    <property type="molecule type" value="Genomic_DNA"/>
</dbReference>
<dbReference type="Proteomes" id="UP000008311">
    <property type="component" value="Unassembled WGS sequence"/>
</dbReference>
<dbReference type="AlphaFoldDB" id="B9SZN3"/>
<sequence>MTWTILLYSNNNSNANSIPPSWVKINFDPATNANSSNGRIGFVVKDHLDSVIHSQLKVHFGQLCPLTLESLALRDAVFYAAQNISMDSVDL</sequence>
<accession>B9SZN3</accession>
<reference evidence="2" key="1">
    <citation type="journal article" date="2010" name="Nat. Biotechnol.">
        <title>Draft genome sequence of the oilseed species Ricinus communis.</title>
        <authorList>
            <person name="Chan A.P."/>
            <person name="Crabtree J."/>
            <person name="Zhao Q."/>
            <person name="Lorenzi H."/>
            <person name="Orvis J."/>
            <person name="Puiu D."/>
            <person name="Melake-Berhan A."/>
            <person name="Jones K.M."/>
            <person name="Redman J."/>
            <person name="Chen G."/>
            <person name="Cahoon E.B."/>
            <person name="Gedil M."/>
            <person name="Stanke M."/>
            <person name="Haas B.J."/>
            <person name="Wortman J.R."/>
            <person name="Fraser-Liggett C.M."/>
            <person name="Ravel J."/>
            <person name="Rabinowicz P.D."/>
        </authorList>
    </citation>
    <scope>NUCLEOTIDE SEQUENCE [LARGE SCALE GENOMIC DNA]</scope>
    <source>
        <strain evidence="2">cv. Hale</strain>
    </source>
</reference>
<name>B9SZN3_RICCO</name>
<organism evidence="1 2">
    <name type="scientific">Ricinus communis</name>
    <name type="common">Castor bean</name>
    <dbReference type="NCBI Taxonomy" id="3988"/>
    <lineage>
        <taxon>Eukaryota</taxon>
        <taxon>Viridiplantae</taxon>
        <taxon>Streptophyta</taxon>
        <taxon>Embryophyta</taxon>
        <taxon>Tracheophyta</taxon>
        <taxon>Spermatophyta</taxon>
        <taxon>Magnoliopsida</taxon>
        <taxon>eudicotyledons</taxon>
        <taxon>Gunneridae</taxon>
        <taxon>Pentapetalae</taxon>
        <taxon>rosids</taxon>
        <taxon>fabids</taxon>
        <taxon>Malpighiales</taxon>
        <taxon>Euphorbiaceae</taxon>
        <taxon>Acalyphoideae</taxon>
        <taxon>Acalypheae</taxon>
        <taxon>Ricinus</taxon>
    </lineage>
</organism>